<comment type="caution">
    <text evidence="7">The sequence shown here is derived from an EMBL/GenBank/DDBJ whole genome shotgun (WGS) entry which is preliminary data.</text>
</comment>
<feature type="transmembrane region" description="Helical" evidence="5">
    <location>
        <begin position="143"/>
        <end position="169"/>
    </location>
</feature>
<comment type="subcellular location">
    <subcellularLocation>
        <location evidence="5">Cell membrane</location>
        <topology evidence="5">Multi-pass membrane protein</topology>
    </subcellularLocation>
    <subcellularLocation>
        <location evidence="1">Membrane</location>
        <topology evidence="1">Multi-pass membrane protein</topology>
    </subcellularLocation>
</comment>
<evidence type="ECO:0000313" key="8">
    <source>
        <dbReference type="Proteomes" id="UP001277761"/>
    </source>
</evidence>
<feature type="transmembrane region" description="Helical" evidence="5">
    <location>
        <begin position="66"/>
        <end position="89"/>
    </location>
</feature>
<proteinExistence type="inferred from homology"/>
<feature type="domain" description="ABC transmembrane type-2" evidence="6">
    <location>
        <begin position="28"/>
        <end position="258"/>
    </location>
</feature>
<evidence type="ECO:0000256" key="3">
    <source>
        <dbReference type="ARBA" id="ARBA00022989"/>
    </source>
</evidence>
<dbReference type="PANTHER" id="PTHR43077:SF10">
    <property type="entry name" value="TRANSPORT PERMEASE PROTEIN"/>
    <property type="match status" value="1"/>
</dbReference>
<keyword evidence="5" id="KW-1003">Cell membrane</keyword>
<keyword evidence="8" id="KW-1185">Reference proteome</keyword>
<accession>A0ABU4VIJ3</accession>
<evidence type="ECO:0000259" key="6">
    <source>
        <dbReference type="PROSITE" id="PS51012"/>
    </source>
</evidence>
<dbReference type="RefSeq" id="WP_319953395.1">
    <property type="nucleotide sequence ID" value="NZ_JAXAVX010000002.1"/>
</dbReference>
<feature type="transmembrane region" description="Helical" evidence="5">
    <location>
        <begin position="176"/>
        <end position="195"/>
    </location>
</feature>
<dbReference type="PROSITE" id="PS51012">
    <property type="entry name" value="ABC_TM2"/>
    <property type="match status" value="1"/>
</dbReference>
<dbReference type="Proteomes" id="UP001277761">
    <property type="component" value="Unassembled WGS sequence"/>
</dbReference>
<dbReference type="Pfam" id="PF01061">
    <property type="entry name" value="ABC2_membrane"/>
    <property type="match status" value="1"/>
</dbReference>
<evidence type="ECO:0000256" key="2">
    <source>
        <dbReference type="ARBA" id="ARBA00022692"/>
    </source>
</evidence>
<organism evidence="7 8">
    <name type="scientific">Patulibacter brassicae</name>
    <dbReference type="NCBI Taxonomy" id="1705717"/>
    <lineage>
        <taxon>Bacteria</taxon>
        <taxon>Bacillati</taxon>
        <taxon>Actinomycetota</taxon>
        <taxon>Thermoleophilia</taxon>
        <taxon>Solirubrobacterales</taxon>
        <taxon>Patulibacteraceae</taxon>
        <taxon>Patulibacter</taxon>
    </lineage>
</organism>
<keyword evidence="4 5" id="KW-0472">Membrane</keyword>
<keyword evidence="2 5" id="KW-0812">Transmembrane</keyword>
<dbReference type="InterPro" id="IPR051328">
    <property type="entry name" value="T7SS_ABC-Transporter"/>
</dbReference>
<sequence length="262" mass="26897">MIGGAARESRVVGALGRRGLSVQFRRAQLLMPTFVLPLLVLAVIASGTRAGRDLEAFPEVSSFLGFVVPGTLLQGALLAGLTSGIAIASDIESGFFDRLLAAPVRRSSLVLGRLAGTLGLAVLQAAWFLLIALVFGAHYDGGVLGALGAAGLASIAAIGIGGLACAIAIRTGSMSLMQSIFPFVFVFLFTAPAFFPRDLLTPTLHDVSAFNPLTYVVEGARGLLQGDTALGDPWLGLLAAVALAAGATLLAILALADRARRS</sequence>
<dbReference type="PIRSF" id="PIRSF006648">
    <property type="entry name" value="DrrB"/>
    <property type="match status" value="1"/>
</dbReference>
<evidence type="ECO:0000256" key="5">
    <source>
        <dbReference type="RuleBase" id="RU361157"/>
    </source>
</evidence>
<dbReference type="PRINTS" id="PR00164">
    <property type="entry name" value="ABC2TRNSPORT"/>
</dbReference>
<keyword evidence="5" id="KW-0813">Transport</keyword>
<reference evidence="7 8" key="1">
    <citation type="submission" date="2023-11" db="EMBL/GenBank/DDBJ databases">
        <authorList>
            <person name="Xu M."/>
            <person name="Jiang T."/>
        </authorList>
    </citation>
    <scope>NUCLEOTIDE SEQUENCE [LARGE SCALE GENOMIC DNA]</scope>
    <source>
        <strain evidence="7 8">SD</strain>
    </source>
</reference>
<feature type="transmembrane region" description="Helical" evidence="5">
    <location>
        <begin position="110"/>
        <end position="137"/>
    </location>
</feature>
<dbReference type="InterPro" id="IPR047817">
    <property type="entry name" value="ABC2_TM_bact-type"/>
</dbReference>
<comment type="similarity">
    <text evidence="5">Belongs to the ABC-2 integral membrane protein family.</text>
</comment>
<dbReference type="InterPro" id="IPR013525">
    <property type="entry name" value="ABC2_TM"/>
</dbReference>
<name>A0ABU4VIJ3_9ACTN</name>
<protein>
    <recommendedName>
        <fullName evidence="5">Transport permease protein</fullName>
    </recommendedName>
</protein>
<feature type="transmembrane region" description="Helical" evidence="5">
    <location>
        <begin position="27"/>
        <end position="46"/>
    </location>
</feature>
<feature type="transmembrane region" description="Helical" evidence="5">
    <location>
        <begin position="234"/>
        <end position="256"/>
    </location>
</feature>
<evidence type="ECO:0000256" key="1">
    <source>
        <dbReference type="ARBA" id="ARBA00004141"/>
    </source>
</evidence>
<dbReference type="PANTHER" id="PTHR43077">
    <property type="entry name" value="TRANSPORT PERMEASE YVFS-RELATED"/>
    <property type="match status" value="1"/>
</dbReference>
<gene>
    <name evidence="7" type="ORF">SK069_06560</name>
</gene>
<evidence type="ECO:0000313" key="7">
    <source>
        <dbReference type="EMBL" id="MDX8151245.1"/>
    </source>
</evidence>
<keyword evidence="3 5" id="KW-1133">Transmembrane helix</keyword>
<dbReference type="EMBL" id="JAXAVX010000002">
    <property type="protein sequence ID" value="MDX8151245.1"/>
    <property type="molecule type" value="Genomic_DNA"/>
</dbReference>
<dbReference type="InterPro" id="IPR000412">
    <property type="entry name" value="ABC_2_transport"/>
</dbReference>
<evidence type="ECO:0000256" key="4">
    <source>
        <dbReference type="ARBA" id="ARBA00023136"/>
    </source>
</evidence>